<evidence type="ECO:0000256" key="9">
    <source>
        <dbReference type="ARBA" id="ARBA00022792"/>
    </source>
</evidence>
<sequence>MASGWGITGSKGRCYDFWMDFSECFSRCKEPRDCAPLREDYFECLHHGKEYSRRNAVYKEKQRQLREAARKEKDAAAGDHHT</sequence>
<evidence type="ECO:0000256" key="5">
    <source>
        <dbReference type="ARBA" id="ARBA00011261"/>
    </source>
</evidence>
<evidence type="ECO:0000256" key="10">
    <source>
        <dbReference type="ARBA" id="ARBA00022982"/>
    </source>
</evidence>
<evidence type="ECO:0000256" key="8">
    <source>
        <dbReference type="ARBA" id="ARBA00022660"/>
    </source>
</evidence>
<accession>A9NTG6</accession>
<keyword evidence="13 16" id="KW-1015">Disulfide bond</keyword>
<evidence type="ECO:0000256" key="7">
    <source>
        <dbReference type="ARBA" id="ARBA00022448"/>
    </source>
</evidence>
<dbReference type="GO" id="GO:0005758">
    <property type="term" value="C:mitochondrial intermembrane space"/>
    <property type="evidence" value="ECO:0007669"/>
    <property type="project" value="UniProtKB-SubCell"/>
</dbReference>
<keyword evidence="12" id="KW-0472">Membrane</keyword>
<keyword evidence="9" id="KW-0999">Mitochondrion inner membrane</keyword>
<evidence type="ECO:0000256" key="16">
    <source>
        <dbReference type="PIRSR" id="PIRSR619342-50"/>
    </source>
</evidence>
<protein>
    <recommendedName>
        <fullName evidence="6">NADH dehydrogenase [ubiquinone] iron-sulfur protein 5</fullName>
    </recommendedName>
    <alternativeName>
        <fullName evidence="14">Complex I-15 kDa</fullName>
    </alternativeName>
    <alternativeName>
        <fullName evidence="15">NADH-ubiquinone oxidoreductase 15 kDa subunit</fullName>
    </alternativeName>
</protein>
<evidence type="ECO:0000256" key="11">
    <source>
        <dbReference type="ARBA" id="ARBA00023128"/>
    </source>
</evidence>
<dbReference type="InterPro" id="IPR019342">
    <property type="entry name" value="NADH_UbQ_OxRdtase_FeS-su5"/>
</dbReference>
<name>A9NTG6_PICSI</name>
<keyword evidence="10" id="KW-0249">Electron transport</keyword>
<dbReference type="CDD" id="cd24141">
    <property type="entry name" value="NDUFS5-like"/>
    <property type="match status" value="1"/>
</dbReference>
<evidence type="ECO:0000313" key="18">
    <source>
        <dbReference type="EMBL" id="ABK23927.1"/>
    </source>
</evidence>
<evidence type="ECO:0000256" key="15">
    <source>
        <dbReference type="ARBA" id="ARBA00032739"/>
    </source>
</evidence>
<dbReference type="GO" id="GO:0032981">
    <property type="term" value="P:mitochondrial respiratory chain complex I assembly"/>
    <property type="evidence" value="ECO:0007669"/>
    <property type="project" value="TreeGrafter"/>
</dbReference>
<evidence type="ECO:0000256" key="6">
    <source>
        <dbReference type="ARBA" id="ARBA00013482"/>
    </source>
</evidence>
<reference evidence="18" key="1">
    <citation type="journal article" date="2008" name="BMC Genomics">
        <title>A conifer genomics resource of 200,000 spruce (Picea spp.) ESTs and 6,464 high-quality, sequence-finished full-length cDNAs for Sitka spruce (Picea sitchensis).</title>
        <authorList>
            <person name="Ralph S.G."/>
            <person name="Chun H.J."/>
            <person name="Kolosova N."/>
            <person name="Cooper D."/>
            <person name="Oddy C."/>
            <person name="Ritland C.E."/>
            <person name="Kirkpatrick R."/>
            <person name="Moore R."/>
            <person name="Barber S."/>
            <person name="Holt R.A."/>
            <person name="Jones S.J."/>
            <person name="Marra M.A."/>
            <person name="Douglas C.J."/>
            <person name="Ritland K."/>
            <person name="Bohlmann J."/>
        </authorList>
    </citation>
    <scope>NUCLEOTIDE SEQUENCE</scope>
    <source>
        <tissue evidence="18">Green portion of the leader tissue</tissue>
    </source>
</reference>
<evidence type="ECO:0000256" key="17">
    <source>
        <dbReference type="SAM" id="MobiDB-lite"/>
    </source>
</evidence>
<keyword evidence="11" id="KW-0496">Mitochondrion</keyword>
<dbReference type="GO" id="GO:0005743">
    <property type="term" value="C:mitochondrial inner membrane"/>
    <property type="evidence" value="ECO:0007669"/>
    <property type="project" value="UniProtKB-SubCell"/>
</dbReference>
<evidence type="ECO:0000256" key="14">
    <source>
        <dbReference type="ARBA" id="ARBA00031222"/>
    </source>
</evidence>
<evidence type="ECO:0000256" key="12">
    <source>
        <dbReference type="ARBA" id="ARBA00023136"/>
    </source>
</evidence>
<evidence type="ECO:0000256" key="2">
    <source>
        <dbReference type="ARBA" id="ARBA00004569"/>
    </source>
</evidence>
<keyword evidence="7" id="KW-0813">Transport</keyword>
<dbReference type="EMBL" id="EF084615">
    <property type="protein sequence ID" value="ABK23927.1"/>
    <property type="molecule type" value="mRNA"/>
</dbReference>
<organism evidence="18">
    <name type="scientific">Picea sitchensis</name>
    <name type="common">Sitka spruce</name>
    <name type="synonym">Pinus sitchensis</name>
    <dbReference type="NCBI Taxonomy" id="3332"/>
    <lineage>
        <taxon>Eukaryota</taxon>
        <taxon>Viridiplantae</taxon>
        <taxon>Streptophyta</taxon>
        <taxon>Embryophyta</taxon>
        <taxon>Tracheophyta</taxon>
        <taxon>Spermatophyta</taxon>
        <taxon>Pinopsida</taxon>
        <taxon>Pinidae</taxon>
        <taxon>Conifers I</taxon>
        <taxon>Pinales</taxon>
        <taxon>Pinaceae</taxon>
        <taxon>Picea</taxon>
    </lineage>
</organism>
<proteinExistence type="evidence at transcript level"/>
<dbReference type="PANTHER" id="PTHR15224">
    <property type="entry name" value="NADH DEHYDROGENASE [UBIQUINONE] IRON-SULFUR PROTEIN 5"/>
    <property type="match status" value="1"/>
</dbReference>
<feature type="region of interest" description="Disordered" evidence="17">
    <location>
        <begin position="62"/>
        <end position="82"/>
    </location>
</feature>
<comment type="function">
    <text evidence="1">Accessory subunit of the mitochondrial membrane respiratory chain NADH dehydrogenase (Complex I), that is believed not to be involved in catalysis. Complex I functions in the transfer of electrons from NADH to the respiratory chain. The immediate electron acceptor for the enzyme is believed to be ubiquinone.</text>
</comment>
<evidence type="ECO:0000256" key="1">
    <source>
        <dbReference type="ARBA" id="ARBA00003195"/>
    </source>
</evidence>
<dbReference type="AlphaFoldDB" id="A9NTG6"/>
<feature type="disulfide bond" evidence="16">
    <location>
        <begin position="14"/>
        <end position="44"/>
    </location>
</feature>
<comment type="subunit">
    <text evidence="5">Mammalian complex I is composed of 45 different subunits. This is a component of the iron-sulfur (IP) fragment of the enzyme.</text>
</comment>
<comment type="similarity">
    <text evidence="4">Belongs to the complex I NDUFS5 subunit family.</text>
</comment>
<feature type="disulfide bond" evidence="16">
    <location>
        <begin position="24"/>
        <end position="34"/>
    </location>
</feature>
<keyword evidence="8" id="KW-0679">Respiratory chain</keyword>
<evidence type="ECO:0000256" key="13">
    <source>
        <dbReference type="ARBA" id="ARBA00023157"/>
    </source>
</evidence>
<evidence type="ECO:0000256" key="3">
    <source>
        <dbReference type="ARBA" id="ARBA00004637"/>
    </source>
</evidence>
<evidence type="ECO:0000256" key="4">
    <source>
        <dbReference type="ARBA" id="ARBA00007372"/>
    </source>
</evidence>
<dbReference type="PROSITE" id="PS51808">
    <property type="entry name" value="CHCH"/>
    <property type="match status" value="1"/>
</dbReference>
<comment type="subcellular location">
    <subcellularLocation>
        <location evidence="3">Mitochondrion inner membrane</location>
        <topology evidence="3">Peripheral membrane protein</topology>
    </subcellularLocation>
    <subcellularLocation>
        <location evidence="2">Mitochondrion intermembrane space</location>
    </subcellularLocation>
</comment>
<dbReference type="PANTHER" id="PTHR15224:SF1">
    <property type="entry name" value="NADH DEHYDROGENASE [UBIQUINONE] IRON-SULFUR PROTEIN 5"/>
    <property type="match status" value="1"/>
</dbReference>